<comment type="caution">
    <text evidence="3">The sequence shown here is derived from an EMBL/GenBank/DDBJ whole genome shotgun (WGS) entry which is preliminary data.</text>
</comment>
<dbReference type="SUPFAM" id="SSF47473">
    <property type="entry name" value="EF-hand"/>
    <property type="match status" value="1"/>
</dbReference>
<sequence>MVEMAKIESLYHISSLEAMDFLNEFVHEPRTQIFGFLDVEKNGSITFKQACELAFAECDEDGYNYCTKKEFADILRRKFPDPNDGEVHGLFGLFDTDTDGRMSRDDFLRKNPLLIAVFSPRLLRKKLSKARDKMLEEIV</sequence>
<proteinExistence type="predicted"/>
<evidence type="ECO:0000256" key="1">
    <source>
        <dbReference type="ARBA" id="ARBA00022837"/>
    </source>
</evidence>
<reference evidence="3" key="1">
    <citation type="submission" date="2019-09" db="EMBL/GenBank/DDBJ databases">
        <title>Draft genome information of white flower Hibiscus syriacus.</title>
        <authorList>
            <person name="Kim Y.-M."/>
        </authorList>
    </citation>
    <scope>NUCLEOTIDE SEQUENCE [LARGE SCALE GENOMIC DNA]</scope>
    <source>
        <strain evidence="3">YM2019G1</strain>
    </source>
</reference>
<dbReference type="EMBL" id="VEPZ02001605">
    <property type="protein sequence ID" value="KAE8665840.1"/>
    <property type="molecule type" value="Genomic_DNA"/>
</dbReference>
<dbReference type="InterPro" id="IPR011992">
    <property type="entry name" value="EF-hand-dom_pair"/>
</dbReference>
<name>A0A6A2X9D5_HIBSY</name>
<dbReference type="PROSITE" id="PS00018">
    <property type="entry name" value="EF_HAND_1"/>
    <property type="match status" value="1"/>
</dbReference>
<dbReference type="Pfam" id="PF13499">
    <property type="entry name" value="EF-hand_7"/>
    <property type="match status" value="1"/>
</dbReference>
<dbReference type="Gene3D" id="1.10.238.10">
    <property type="entry name" value="EF-hand"/>
    <property type="match status" value="1"/>
</dbReference>
<organism evidence="3 4">
    <name type="scientific">Hibiscus syriacus</name>
    <name type="common">Rose of Sharon</name>
    <dbReference type="NCBI Taxonomy" id="106335"/>
    <lineage>
        <taxon>Eukaryota</taxon>
        <taxon>Viridiplantae</taxon>
        <taxon>Streptophyta</taxon>
        <taxon>Embryophyta</taxon>
        <taxon>Tracheophyta</taxon>
        <taxon>Spermatophyta</taxon>
        <taxon>Magnoliopsida</taxon>
        <taxon>eudicotyledons</taxon>
        <taxon>Gunneridae</taxon>
        <taxon>Pentapetalae</taxon>
        <taxon>rosids</taxon>
        <taxon>malvids</taxon>
        <taxon>Malvales</taxon>
        <taxon>Malvaceae</taxon>
        <taxon>Malvoideae</taxon>
        <taxon>Hibiscus</taxon>
    </lineage>
</organism>
<dbReference type="GO" id="GO:0005509">
    <property type="term" value="F:calcium ion binding"/>
    <property type="evidence" value="ECO:0007669"/>
    <property type="project" value="InterPro"/>
</dbReference>
<dbReference type="InterPro" id="IPR018247">
    <property type="entry name" value="EF_Hand_1_Ca_BS"/>
</dbReference>
<gene>
    <name evidence="3" type="ORF">F3Y22_tig00112528pilonHSYRG00123</name>
</gene>
<accession>A0A6A2X9D5</accession>
<protein>
    <submittedName>
        <fullName evidence="3">Detected protein of confused Function</fullName>
    </submittedName>
</protein>
<dbReference type="InterPro" id="IPR002048">
    <property type="entry name" value="EF_hand_dom"/>
</dbReference>
<evidence type="ECO:0000313" key="3">
    <source>
        <dbReference type="EMBL" id="KAE8665840.1"/>
    </source>
</evidence>
<feature type="domain" description="EF-hand" evidence="2">
    <location>
        <begin position="50"/>
        <end position="109"/>
    </location>
</feature>
<keyword evidence="1" id="KW-0106">Calcium</keyword>
<dbReference type="Proteomes" id="UP000436088">
    <property type="component" value="Unassembled WGS sequence"/>
</dbReference>
<dbReference type="AlphaFoldDB" id="A0A6A2X9D5"/>
<evidence type="ECO:0000259" key="2">
    <source>
        <dbReference type="Pfam" id="PF13499"/>
    </source>
</evidence>
<keyword evidence="4" id="KW-1185">Reference proteome</keyword>
<evidence type="ECO:0000313" key="4">
    <source>
        <dbReference type="Proteomes" id="UP000436088"/>
    </source>
</evidence>